<dbReference type="InterPro" id="IPR000608">
    <property type="entry name" value="UBC"/>
</dbReference>
<keyword evidence="1" id="KW-0808">Transferase</keyword>
<dbReference type="SUPFAM" id="SSF54495">
    <property type="entry name" value="UBC-like"/>
    <property type="match status" value="1"/>
</dbReference>
<feature type="domain" description="UBC core" evidence="5">
    <location>
        <begin position="19"/>
        <end position="184"/>
    </location>
</feature>
<dbReference type="CDD" id="cd23798">
    <property type="entry name" value="UBCc_UBE2I"/>
    <property type="match status" value="1"/>
</dbReference>
<protein>
    <submittedName>
        <fullName evidence="6">SUMO-conjugating enzyme UBC9</fullName>
    </submittedName>
</protein>
<evidence type="ECO:0000256" key="1">
    <source>
        <dbReference type="ARBA" id="ARBA00022679"/>
    </source>
</evidence>
<dbReference type="GO" id="GO:0005524">
    <property type="term" value="F:ATP binding"/>
    <property type="evidence" value="ECO:0007669"/>
    <property type="project" value="UniProtKB-UniRule"/>
</dbReference>
<keyword evidence="7" id="KW-1185">Reference proteome</keyword>
<evidence type="ECO:0000313" key="7">
    <source>
        <dbReference type="Proteomes" id="UP000054783"/>
    </source>
</evidence>
<evidence type="ECO:0000259" key="5">
    <source>
        <dbReference type="PROSITE" id="PS50127"/>
    </source>
</evidence>
<evidence type="ECO:0000313" key="6">
    <source>
        <dbReference type="EMBL" id="KRY11304.1"/>
    </source>
</evidence>
<dbReference type="OrthoDB" id="6600758at2759"/>
<dbReference type="Gene3D" id="3.10.110.10">
    <property type="entry name" value="Ubiquitin Conjugating Enzyme"/>
    <property type="match status" value="1"/>
</dbReference>
<proteinExistence type="inferred from homology"/>
<dbReference type="InterPro" id="IPR050113">
    <property type="entry name" value="Ub_conjugating_enzyme"/>
</dbReference>
<dbReference type="PROSITE" id="PS00183">
    <property type="entry name" value="UBC_1"/>
    <property type="match status" value="1"/>
</dbReference>
<name>A0A0V0ZFP2_9BILA</name>
<accession>A0A0V0ZFP2</accession>
<reference evidence="6 7" key="1">
    <citation type="submission" date="2015-01" db="EMBL/GenBank/DDBJ databases">
        <title>Evolution of Trichinella species and genotypes.</title>
        <authorList>
            <person name="Korhonen P.K."/>
            <person name="Edoardo P."/>
            <person name="Giuseppe L.R."/>
            <person name="Gasser R.B."/>
        </authorList>
    </citation>
    <scope>NUCLEOTIDE SEQUENCE [LARGE SCALE GENOMIC DNA]</scope>
    <source>
        <strain evidence="6">ISS2496</strain>
    </source>
</reference>
<comment type="similarity">
    <text evidence="4">Belongs to the ubiquitin-conjugating enzyme family.</text>
</comment>
<evidence type="ECO:0000256" key="4">
    <source>
        <dbReference type="RuleBase" id="RU362109"/>
    </source>
</evidence>
<organism evidence="6 7">
    <name type="scientific">Trichinella patagoniensis</name>
    <dbReference type="NCBI Taxonomy" id="990121"/>
    <lineage>
        <taxon>Eukaryota</taxon>
        <taxon>Metazoa</taxon>
        <taxon>Ecdysozoa</taxon>
        <taxon>Nematoda</taxon>
        <taxon>Enoplea</taxon>
        <taxon>Dorylaimia</taxon>
        <taxon>Trichinellida</taxon>
        <taxon>Trichinellidae</taxon>
        <taxon>Trichinella</taxon>
    </lineage>
</organism>
<dbReference type="InterPro" id="IPR023313">
    <property type="entry name" value="UBQ-conjugating_AS"/>
</dbReference>
<keyword evidence="4" id="KW-0547">Nucleotide-binding</keyword>
<dbReference type="EMBL" id="JYDQ01000199">
    <property type="protein sequence ID" value="KRY11304.1"/>
    <property type="molecule type" value="Genomic_DNA"/>
</dbReference>
<dbReference type="PROSITE" id="PS50127">
    <property type="entry name" value="UBC_2"/>
    <property type="match status" value="1"/>
</dbReference>
<evidence type="ECO:0000256" key="3">
    <source>
        <dbReference type="PROSITE-ProRule" id="PRU10133"/>
    </source>
</evidence>
<dbReference type="InterPro" id="IPR016135">
    <property type="entry name" value="UBQ-conjugating_enzyme/RWD"/>
</dbReference>
<feature type="active site" description="Glycyl thioester intermediate" evidence="3">
    <location>
        <position position="121"/>
    </location>
</feature>
<gene>
    <name evidence="6" type="primary">ube2i</name>
    <name evidence="6" type="ORF">T12_10577</name>
</gene>
<dbReference type="GO" id="GO:0032446">
    <property type="term" value="P:protein modification by small protein conjugation"/>
    <property type="evidence" value="ECO:0007669"/>
    <property type="project" value="UniProtKB-ARBA"/>
</dbReference>
<dbReference type="Proteomes" id="UP000054783">
    <property type="component" value="Unassembled WGS sequence"/>
</dbReference>
<sequence>MEKVSAKMTEGDKQSLVNTRRNRLLEERRIWRKNHPPGFIAKPVVASDGTLELRKWECWVPGPQNTPWEGGLYKLFILFGESYPYQPPAKIWSVIVCSAKTNVLFSPPILHPNVYTSGTVCISLLQEDGWRSSMQLKDILVSVQTLLAEPNINNPANAEAYKLYKENRAAYDGRIRTLAKIYAAANNTIKE</sequence>
<dbReference type="Pfam" id="PF00179">
    <property type="entry name" value="UQ_con"/>
    <property type="match status" value="1"/>
</dbReference>
<evidence type="ECO:0000256" key="2">
    <source>
        <dbReference type="ARBA" id="ARBA00022786"/>
    </source>
</evidence>
<keyword evidence="2 4" id="KW-0833">Ubl conjugation pathway</keyword>
<keyword evidence="4" id="KW-0067">ATP-binding</keyword>
<dbReference type="AlphaFoldDB" id="A0A0V0ZFP2"/>
<dbReference type="SMART" id="SM00212">
    <property type="entry name" value="UBCc"/>
    <property type="match status" value="1"/>
</dbReference>
<comment type="caution">
    <text evidence="6">The sequence shown here is derived from an EMBL/GenBank/DDBJ whole genome shotgun (WGS) entry which is preliminary data.</text>
</comment>
<dbReference type="GO" id="GO:0016740">
    <property type="term" value="F:transferase activity"/>
    <property type="evidence" value="ECO:0007669"/>
    <property type="project" value="UniProtKB-KW"/>
</dbReference>
<dbReference type="STRING" id="990121.A0A0V0ZFP2"/>
<dbReference type="PANTHER" id="PTHR24067">
    <property type="entry name" value="UBIQUITIN-CONJUGATING ENZYME E2"/>
    <property type="match status" value="1"/>
</dbReference>